<dbReference type="PANTHER" id="PTHR23070">
    <property type="entry name" value="BCS1 AAA-TYPE ATPASE"/>
    <property type="match status" value="1"/>
</dbReference>
<evidence type="ECO:0000259" key="14">
    <source>
        <dbReference type="SMART" id="SM00382"/>
    </source>
</evidence>
<evidence type="ECO:0000256" key="5">
    <source>
        <dbReference type="ARBA" id="ARBA00022792"/>
    </source>
</evidence>
<evidence type="ECO:0000256" key="4">
    <source>
        <dbReference type="ARBA" id="ARBA00022741"/>
    </source>
</evidence>
<dbReference type="InterPro" id="IPR014851">
    <property type="entry name" value="BCS1_N"/>
</dbReference>
<feature type="region of interest" description="Disordered" evidence="13">
    <location>
        <begin position="524"/>
        <end position="593"/>
    </location>
</feature>
<dbReference type="InterPro" id="IPR003960">
    <property type="entry name" value="ATPase_AAA_CS"/>
</dbReference>
<dbReference type="OrthoDB" id="10251412at2759"/>
<feature type="region of interest" description="Disordered" evidence="13">
    <location>
        <begin position="119"/>
        <end position="142"/>
    </location>
</feature>
<dbReference type="EMBL" id="DF977469">
    <property type="protein sequence ID" value="GAP86981.1"/>
    <property type="molecule type" value="Genomic_DNA"/>
</dbReference>
<dbReference type="Pfam" id="PF25426">
    <property type="entry name" value="AAA_lid_BCS1"/>
    <property type="match status" value="1"/>
</dbReference>
<dbReference type="Pfam" id="PF08740">
    <property type="entry name" value="BCS1_N"/>
    <property type="match status" value="1"/>
</dbReference>
<evidence type="ECO:0000256" key="12">
    <source>
        <dbReference type="RuleBase" id="RU003651"/>
    </source>
</evidence>
<dbReference type="SMART" id="SM01024">
    <property type="entry name" value="BCS1_N"/>
    <property type="match status" value="1"/>
</dbReference>
<organism evidence="16">
    <name type="scientific">Rosellinia necatrix</name>
    <name type="common">White root-rot fungus</name>
    <dbReference type="NCBI Taxonomy" id="77044"/>
    <lineage>
        <taxon>Eukaryota</taxon>
        <taxon>Fungi</taxon>
        <taxon>Dikarya</taxon>
        <taxon>Ascomycota</taxon>
        <taxon>Pezizomycotina</taxon>
        <taxon>Sordariomycetes</taxon>
        <taxon>Xylariomycetidae</taxon>
        <taxon>Xylariales</taxon>
        <taxon>Xylariaceae</taxon>
        <taxon>Rosellinia</taxon>
    </lineage>
</organism>
<proteinExistence type="inferred from homology"/>
<dbReference type="SUPFAM" id="SSF52540">
    <property type="entry name" value="P-loop containing nucleoside triphosphate hydrolases"/>
    <property type="match status" value="1"/>
</dbReference>
<evidence type="ECO:0000256" key="2">
    <source>
        <dbReference type="ARBA" id="ARBA00007448"/>
    </source>
</evidence>
<dbReference type="AlphaFoldDB" id="A0A1W2TFW9"/>
<evidence type="ECO:0000256" key="7">
    <source>
        <dbReference type="ARBA" id="ARBA00022840"/>
    </source>
</evidence>
<evidence type="ECO:0000256" key="3">
    <source>
        <dbReference type="ARBA" id="ARBA00022692"/>
    </source>
</evidence>
<dbReference type="Proteomes" id="UP000054516">
    <property type="component" value="Unassembled WGS sequence"/>
</dbReference>
<keyword evidence="8" id="KW-1133">Transmembrane helix</keyword>
<evidence type="ECO:0000256" key="13">
    <source>
        <dbReference type="SAM" id="MobiDB-lite"/>
    </source>
</evidence>
<dbReference type="STRING" id="77044.A0A1W2TFW9"/>
<keyword evidence="17" id="KW-1185">Reference proteome</keyword>
<dbReference type="InterPro" id="IPR003959">
    <property type="entry name" value="ATPase_AAA_core"/>
</dbReference>
<evidence type="ECO:0000256" key="8">
    <source>
        <dbReference type="ARBA" id="ARBA00022989"/>
    </source>
</evidence>
<sequence length="593" mass="67928">MPQPFHIAGAAARPLLATNRAGINLIREILERTFSFIDPTRAEHALTIWNLTASVAPNLIELFYTLRHYTRVFFTSAVTIKAGDELYTQVFGWLAERERGSRHRFIKEYTAQTLSDVRVRSSSPGPGYARFRNQPQDPREPSHIKFTPAFRTTWFFWRWNLFAVLRNDKYSSNMDAPINAIPSYDYYGPVSSNSKDRESVTITCLGWSTTPIRSLLEACRDMAEAQRRTSVTIRSDREGAWAVSAVKPVRPLDTIHLHEDVKTNLINDIKAYLDPKRRRFYSENGIPYRRGYLLHGPPGCGKSSLSVALAGFFGLDLYIVNFSSLYEYELSSLFAMLPARCFVLLEDIDAVGFRQDDDEDENDNTDRWRRVHASRKCSFSSLLNILDGVASQEGRVVIMTSNFPEKLDEALVRPGRIDVKIHMGHITQEGAEQIFLRMMRIGRLDDKAVARYPGDFEHTKEDKVADEHPTEEELIVLAQRFAQQVPEKMLTPAQLQGYLLRYLHSATKAADGIADWVVAEKHKAEEKAREKDERAKRSEERRAEHEARREERRARRREKHRAAYDSDAVVETMDMPSLPSPSVSSRDDIVNIV</sequence>
<keyword evidence="10" id="KW-0472">Membrane</keyword>
<evidence type="ECO:0000259" key="15">
    <source>
        <dbReference type="SMART" id="SM01024"/>
    </source>
</evidence>
<dbReference type="SMART" id="SM00382">
    <property type="entry name" value="AAA"/>
    <property type="match status" value="1"/>
</dbReference>
<name>A0A1W2TFW9_ROSNE</name>
<keyword evidence="6" id="KW-0378">Hydrolase</keyword>
<dbReference type="GO" id="GO:0005743">
    <property type="term" value="C:mitochondrial inner membrane"/>
    <property type="evidence" value="ECO:0007669"/>
    <property type="project" value="UniProtKB-SubCell"/>
</dbReference>
<dbReference type="InterPro" id="IPR050747">
    <property type="entry name" value="Mitochondrial_chaperone_BCS1"/>
</dbReference>
<feature type="compositionally biased region" description="Basic and acidic residues" evidence="13">
    <location>
        <begin position="524"/>
        <end position="553"/>
    </location>
</feature>
<keyword evidence="7 12" id="KW-0067">ATP-binding</keyword>
<dbReference type="Gene3D" id="3.40.50.300">
    <property type="entry name" value="P-loop containing nucleotide triphosphate hydrolases"/>
    <property type="match status" value="1"/>
</dbReference>
<feature type="domain" description="BCS1 N-terminal" evidence="15">
    <location>
        <begin position="47"/>
        <end position="255"/>
    </location>
</feature>
<keyword evidence="5" id="KW-0999">Mitochondrion inner membrane</keyword>
<dbReference type="GO" id="GO:0016887">
    <property type="term" value="F:ATP hydrolysis activity"/>
    <property type="evidence" value="ECO:0007669"/>
    <property type="project" value="InterPro"/>
</dbReference>
<reference evidence="16" key="1">
    <citation type="submission" date="2016-03" db="EMBL/GenBank/DDBJ databases">
        <title>Draft genome sequence of Rosellinia necatrix.</title>
        <authorList>
            <person name="Kanematsu S."/>
        </authorList>
    </citation>
    <scope>NUCLEOTIDE SEQUENCE [LARGE SCALE GENOMIC DNA]</scope>
    <source>
        <strain evidence="16">W97</strain>
    </source>
</reference>
<comment type="subcellular location">
    <subcellularLocation>
        <location evidence="1">Mitochondrion inner membrane</location>
        <topology evidence="1">Single-pass membrane protein</topology>
    </subcellularLocation>
</comment>
<evidence type="ECO:0000256" key="6">
    <source>
        <dbReference type="ARBA" id="ARBA00022801"/>
    </source>
</evidence>
<gene>
    <name evidence="16" type="ORF">SAMD00023353_2401370</name>
</gene>
<evidence type="ECO:0000256" key="1">
    <source>
        <dbReference type="ARBA" id="ARBA00004434"/>
    </source>
</evidence>
<dbReference type="GO" id="GO:0005524">
    <property type="term" value="F:ATP binding"/>
    <property type="evidence" value="ECO:0007669"/>
    <property type="project" value="UniProtKB-KW"/>
</dbReference>
<keyword evidence="4 12" id="KW-0547">Nucleotide-binding</keyword>
<feature type="domain" description="AAA+ ATPase" evidence="14">
    <location>
        <begin position="288"/>
        <end position="427"/>
    </location>
</feature>
<evidence type="ECO:0000256" key="9">
    <source>
        <dbReference type="ARBA" id="ARBA00023128"/>
    </source>
</evidence>
<comment type="similarity">
    <text evidence="2">Belongs to the AAA ATPase family. BCS1 subfamily.</text>
</comment>
<protein>
    <submittedName>
        <fullName evidence="16">Putative BCS1-mitochondrial protein of the AAA family of ATPase</fullName>
    </submittedName>
</protein>
<dbReference type="InterPro" id="IPR003593">
    <property type="entry name" value="AAA+_ATPase"/>
</dbReference>
<evidence type="ECO:0000313" key="17">
    <source>
        <dbReference type="Proteomes" id="UP000054516"/>
    </source>
</evidence>
<dbReference type="InterPro" id="IPR027417">
    <property type="entry name" value="P-loop_NTPase"/>
</dbReference>
<keyword evidence="9" id="KW-0496">Mitochondrion</keyword>
<dbReference type="PROSITE" id="PS00674">
    <property type="entry name" value="AAA"/>
    <property type="match status" value="1"/>
</dbReference>
<dbReference type="Pfam" id="PF00004">
    <property type="entry name" value="AAA"/>
    <property type="match status" value="1"/>
</dbReference>
<evidence type="ECO:0000256" key="10">
    <source>
        <dbReference type="ARBA" id="ARBA00023136"/>
    </source>
</evidence>
<accession>A0A1W2TFW9</accession>
<keyword evidence="3" id="KW-0812">Transmembrane</keyword>
<dbReference type="InterPro" id="IPR057495">
    <property type="entry name" value="AAA_lid_BCS1"/>
</dbReference>
<evidence type="ECO:0000313" key="16">
    <source>
        <dbReference type="EMBL" id="GAP86981.1"/>
    </source>
</evidence>
<comment type="catalytic activity">
    <reaction evidence="11">
        <text>ATP + H2O = ADP + phosphate + H(+)</text>
        <dbReference type="Rhea" id="RHEA:13065"/>
        <dbReference type="ChEBI" id="CHEBI:15377"/>
        <dbReference type="ChEBI" id="CHEBI:15378"/>
        <dbReference type="ChEBI" id="CHEBI:30616"/>
        <dbReference type="ChEBI" id="CHEBI:43474"/>
        <dbReference type="ChEBI" id="CHEBI:456216"/>
    </reaction>
    <physiologicalReaction direction="left-to-right" evidence="11">
        <dbReference type="Rhea" id="RHEA:13066"/>
    </physiologicalReaction>
</comment>
<evidence type="ECO:0000256" key="11">
    <source>
        <dbReference type="ARBA" id="ARBA00048778"/>
    </source>
</evidence>
<dbReference type="OMA" id="TIHLHED"/>